<reference evidence="1" key="1">
    <citation type="submission" date="2022-04" db="EMBL/GenBank/DDBJ databases">
        <authorList>
            <person name="Ren T."/>
        </authorList>
    </citation>
    <scope>NUCLEOTIDE SEQUENCE</scope>
    <source>
        <strain evidence="1">F63249</strain>
    </source>
</reference>
<dbReference type="EMBL" id="JALPQF010000002">
    <property type="protein sequence ID" value="MCK8479548.1"/>
    <property type="molecule type" value="Genomic_DNA"/>
</dbReference>
<evidence type="ECO:0000313" key="2">
    <source>
        <dbReference type="Proteomes" id="UP001203687"/>
    </source>
</evidence>
<proteinExistence type="predicted"/>
<accession>A0ABT0H591</accession>
<name>A0ABT0H591_9FLAO</name>
<dbReference type="RefSeq" id="WP_248411845.1">
    <property type="nucleotide sequence ID" value="NZ_JALPQF010000002.1"/>
</dbReference>
<dbReference type="SUPFAM" id="SSF55729">
    <property type="entry name" value="Acyl-CoA N-acyltransferases (Nat)"/>
    <property type="match status" value="1"/>
</dbReference>
<dbReference type="Proteomes" id="UP001203687">
    <property type="component" value="Unassembled WGS sequence"/>
</dbReference>
<gene>
    <name evidence="1" type="ORF">MUY34_02885</name>
</gene>
<evidence type="ECO:0000313" key="1">
    <source>
        <dbReference type="EMBL" id="MCK8479548.1"/>
    </source>
</evidence>
<dbReference type="InterPro" id="IPR016181">
    <property type="entry name" value="Acyl_CoA_acyltransferase"/>
</dbReference>
<evidence type="ECO:0008006" key="3">
    <source>
        <dbReference type="Google" id="ProtNLM"/>
    </source>
</evidence>
<keyword evidence="2" id="KW-1185">Reference proteome</keyword>
<sequence>MKKILRRFKVIFIDVYIYQMLNYKPFNTAVLNYQIDKLPKTNKKTCYYIKDSGKIVHKSFLFSNVFLLKSVKKSGPVIGDCMTVKSHRGQSIYPYVINKIAKEVIETEGKPVYIVVDKNNLSSIKGIEKAGFSKLASVVAKRWLWFYLKKDIVYLND</sequence>
<dbReference type="Gene3D" id="3.40.630.30">
    <property type="match status" value="1"/>
</dbReference>
<protein>
    <recommendedName>
        <fullName evidence="3">FR47-like protein</fullName>
    </recommendedName>
</protein>
<comment type="caution">
    <text evidence="1">The sequence shown here is derived from an EMBL/GenBank/DDBJ whole genome shotgun (WGS) entry which is preliminary data.</text>
</comment>
<organism evidence="1 2">
    <name type="scientific">Psychroserpens algicola</name>
    <dbReference type="NCBI Taxonomy" id="1719034"/>
    <lineage>
        <taxon>Bacteria</taxon>
        <taxon>Pseudomonadati</taxon>
        <taxon>Bacteroidota</taxon>
        <taxon>Flavobacteriia</taxon>
        <taxon>Flavobacteriales</taxon>
        <taxon>Flavobacteriaceae</taxon>
        <taxon>Psychroserpens</taxon>
    </lineage>
</organism>